<dbReference type="SUPFAM" id="SSF53041">
    <property type="entry name" value="Resolvase-like"/>
    <property type="match status" value="1"/>
</dbReference>
<evidence type="ECO:0000313" key="3">
    <source>
        <dbReference type="EMBL" id="ODM06905.1"/>
    </source>
</evidence>
<feature type="domain" description="Recombinase" evidence="2">
    <location>
        <begin position="176"/>
        <end position="317"/>
    </location>
</feature>
<dbReference type="InterPro" id="IPR050639">
    <property type="entry name" value="SSR_resolvase"/>
</dbReference>
<dbReference type="AlphaFoldDB" id="A0A1E3ADV4"/>
<dbReference type="Gene3D" id="3.90.1750.20">
    <property type="entry name" value="Putative Large Serine Recombinase, Chain B, Domain 2"/>
    <property type="match status" value="1"/>
</dbReference>
<evidence type="ECO:0000313" key="4">
    <source>
        <dbReference type="Proteomes" id="UP000094067"/>
    </source>
</evidence>
<dbReference type="InterPro" id="IPR011109">
    <property type="entry name" value="DNA_bind_recombinase_dom"/>
</dbReference>
<dbReference type="Pfam" id="PF07508">
    <property type="entry name" value="Recombinase"/>
    <property type="match status" value="1"/>
</dbReference>
<dbReference type="CDD" id="cd03770">
    <property type="entry name" value="SR_TndX_transposase"/>
    <property type="match status" value="1"/>
</dbReference>
<dbReference type="InterPro" id="IPR025827">
    <property type="entry name" value="Zn_ribbon_recom_dom"/>
</dbReference>
<feature type="coiled-coil region" evidence="1">
    <location>
        <begin position="400"/>
        <end position="441"/>
    </location>
</feature>
<dbReference type="PANTHER" id="PTHR30461:SF23">
    <property type="entry name" value="DNA RECOMBINASE-RELATED"/>
    <property type="match status" value="1"/>
</dbReference>
<dbReference type="InterPro" id="IPR038109">
    <property type="entry name" value="DNA_bind_recomb_sf"/>
</dbReference>
<proteinExistence type="predicted"/>
<evidence type="ECO:0000259" key="2">
    <source>
        <dbReference type="PROSITE" id="PS51737"/>
    </source>
</evidence>
<dbReference type="InterPro" id="IPR025378">
    <property type="entry name" value="DUF4368"/>
</dbReference>
<gene>
    <name evidence="3" type="ORF">BEI61_02795</name>
</gene>
<dbReference type="InterPro" id="IPR036162">
    <property type="entry name" value="Resolvase-like_N_sf"/>
</dbReference>
<reference evidence="3 4" key="1">
    <citation type="submission" date="2016-07" db="EMBL/GenBank/DDBJ databases">
        <title>Characterization of isolates of Eisenbergiella tayi derived from blood cultures, using whole genome sequencing.</title>
        <authorList>
            <person name="Burdz T."/>
            <person name="Wiebe D."/>
            <person name="Huynh C."/>
            <person name="Bernard K."/>
        </authorList>
    </citation>
    <scope>NUCLEOTIDE SEQUENCE [LARGE SCALE GENOMIC DNA]</scope>
    <source>
        <strain evidence="3 4">NML 110608</strain>
    </source>
</reference>
<dbReference type="Gene3D" id="3.40.50.1390">
    <property type="entry name" value="Resolvase, N-terminal catalytic domain"/>
    <property type="match status" value="1"/>
</dbReference>
<dbReference type="EMBL" id="MCGH01000002">
    <property type="protein sequence ID" value="ODM06905.1"/>
    <property type="molecule type" value="Genomic_DNA"/>
</dbReference>
<dbReference type="Pfam" id="PF00239">
    <property type="entry name" value="Resolvase"/>
    <property type="match status" value="1"/>
</dbReference>
<dbReference type="PROSITE" id="PS51737">
    <property type="entry name" value="RECOMBINASE_DNA_BIND"/>
    <property type="match status" value="1"/>
</dbReference>
<dbReference type="RefSeq" id="WP_242879777.1">
    <property type="nucleotide sequence ID" value="NZ_MCGH01000002.1"/>
</dbReference>
<dbReference type="Pfam" id="PF14287">
    <property type="entry name" value="DUF4368"/>
    <property type="match status" value="1"/>
</dbReference>
<dbReference type="PATRIC" id="fig|1432052.4.peg.3117"/>
<sequence length="557" mass="64266">MMANMTEMLSYHNVLSLDALTALYCRLSVDDANDGDSNSIQNQKEMLERYCKENGFTNYRFYVDDGYSGTTFDRPDFQRMVADVRAGLVKRVIIKDMSRFGRDYLQVGMYTEMIFPEYEVHFVAVNDGVDSQKGENDLTPFRNLFNEWYARDCSKKQRAVKRMKGMSGQRISSNPPYGYIKGEGGQLVPDPEAAWVVKLMFDLAAQGLGPVRIANILTKKKIPTPGTLAFRRTGKKRNYHPEAPYNWSDSTIANILEYKEYLGHTVNFKTYSKSYKFKKRLPTPEDQQMIFENTHPALVEQEVWEQVQRLREGRPRPTKQGEMALFSGLLFCADCGSPLRAHRGQNISKNQECYCCGKYRDRTNSCTMHYIRAVVLENLVLENLKQTVTFALENEQEFVRRLMNRSAKEQQKQIQSMKKELAAKERRIGELDNIIKRLYEDNISGKLSDERFKKLSADYEKEQRDTCSEIADIQKLVNEAESKVIKIDSFLKMARKYTSFEELSRGMLHDLIEKIVIHEGDKSSGHRQQKIDIYYTFIGEVGATQLVAQLELKGKAA</sequence>
<name>A0A1E3ADV4_9FIRM</name>
<accession>A0A1E3ADV4</accession>
<evidence type="ECO:0000256" key="1">
    <source>
        <dbReference type="SAM" id="Coils"/>
    </source>
</evidence>
<dbReference type="GO" id="GO:0000150">
    <property type="term" value="F:DNA strand exchange activity"/>
    <property type="evidence" value="ECO:0007669"/>
    <property type="project" value="InterPro"/>
</dbReference>
<dbReference type="PANTHER" id="PTHR30461">
    <property type="entry name" value="DNA-INVERTASE FROM LAMBDOID PROPHAGE"/>
    <property type="match status" value="1"/>
</dbReference>
<dbReference type="Pfam" id="PF13408">
    <property type="entry name" value="Zn_ribbon_recom"/>
    <property type="match status" value="1"/>
</dbReference>
<keyword evidence="1" id="KW-0175">Coiled coil</keyword>
<dbReference type="GO" id="GO:0003677">
    <property type="term" value="F:DNA binding"/>
    <property type="evidence" value="ECO:0007669"/>
    <property type="project" value="InterPro"/>
</dbReference>
<comment type="caution">
    <text evidence="3">The sequence shown here is derived from an EMBL/GenBank/DDBJ whole genome shotgun (WGS) entry which is preliminary data.</text>
</comment>
<dbReference type="SMART" id="SM00857">
    <property type="entry name" value="Resolvase"/>
    <property type="match status" value="1"/>
</dbReference>
<dbReference type="InterPro" id="IPR006119">
    <property type="entry name" value="Resolv_N"/>
</dbReference>
<dbReference type="Proteomes" id="UP000094067">
    <property type="component" value="Unassembled WGS sequence"/>
</dbReference>
<protein>
    <recommendedName>
        <fullName evidence="2">Recombinase domain-containing protein</fullName>
    </recommendedName>
</protein>
<organism evidence="3 4">
    <name type="scientific">Eisenbergiella tayi</name>
    <dbReference type="NCBI Taxonomy" id="1432052"/>
    <lineage>
        <taxon>Bacteria</taxon>
        <taxon>Bacillati</taxon>
        <taxon>Bacillota</taxon>
        <taxon>Clostridia</taxon>
        <taxon>Lachnospirales</taxon>
        <taxon>Lachnospiraceae</taxon>
        <taxon>Eisenbergiella</taxon>
    </lineage>
</organism>